<protein>
    <submittedName>
        <fullName evidence="2">Uncharacterized protein</fullName>
    </submittedName>
</protein>
<feature type="signal peptide" evidence="1">
    <location>
        <begin position="1"/>
        <end position="24"/>
    </location>
</feature>
<feature type="chain" id="PRO_5028167224" evidence="1">
    <location>
        <begin position="25"/>
        <end position="326"/>
    </location>
</feature>
<reference evidence="2" key="1">
    <citation type="journal article" date="2020" name="mSystems">
        <title>Genome- and Community-Level Interaction Insights into Carbon Utilization and Element Cycling Functions of Hydrothermarchaeota in Hydrothermal Sediment.</title>
        <authorList>
            <person name="Zhou Z."/>
            <person name="Liu Y."/>
            <person name="Xu W."/>
            <person name="Pan J."/>
            <person name="Luo Z.H."/>
            <person name="Li M."/>
        </authorList>
    </citation>
    <scope>NUCLEOTIDE SEQUENCE [LARGE SCALE GENOMIC DNA]</scope>
    <source>
        <strain evidence="2">SpSt-339</strain>
    </source>
</reference>
<keyword evidence="1" id="KW-0732">Signal</keyword>
<accession>A0A7C2NX42</accession>
<evidence type="ECO:0000256" key="1">
    <source>
        <dbReference type="SAM" id="SignalP"/>
    </source>
</evidence>
<comment type="caution">
    <text evidence="2">The sequence shown here is derived from an EMBL/GenBank/DDBJ whole genome shotgun (WGS) entry which is preliminary data.</text>
</comment>
<name>A0A7C2NX42_9PLAN</name>
<dbReference type="AlphaFoldDB" id="A0A7C2NX42"/>
<evidence type="ECO:0000313" key="2">
    <source>
        <dbReference type="EMBL" id="HEN15590.1"/>
    </source>
</evidence>
<organism evidence="2">
    <name type="scientific">Schlesneria paludicola</name>
    <dbReference type="NCBI Taxonomy" id="360056"/>
    <lineage>
        <taxon>Bacteria</taxon>
        <taxon>Pseudomonadati</taxon>
        <taxon>Planctomycetota</taxon>
        <taxon>Planctomycetia</taxon>
        <taxon>Planctomycetales</taxon>
        <taxon>Planctomycetaceae</taxon>
        <taxon>Schlesneria</taxon>
    </lineage>
</organism>
<gene>
    <name evidence="2" type="ORF">ENQ76_08995</name>
</gene>
<proteinExistence type="predicted"/>
<sequence length="326" mass="35445">MRECQRKLVLFVAVIQLASGIAASQPAGVGASKDDASPKEWTRGMRVHSTGMAPTRQLSFQFKPGQFAHYEVTQRMLIVSKYPQAEEKMQNESVTTKHYRVVAADASGVAQLEPMIDHVRMSVRFNDLAPNAYDSKVDVNPPQGFEDVAKSVGKAMARVHLTPNGELTKVTVLDGAPPALATAAADADPKLNFLIPLPKEPVGVGAVWKDRFQTPVVVGQGLTQPVTMQREFELKKIEGSLATIAFKTTVITPIGNPQVEAQLLQRKPSGVIEFDIDRGLILSQRTTASGEVFQAFGPNTAMQAALETTERWLPQTTAEQPTASRN</sequence>
<dbReference type="EMBL" id="DSOK01000257">
    <property type="protein sequence ID" value="HEN15590.1"/>
    <property type="molecule type" value="Genomic_DNA"/>
</dbReference>